<keyword evidence="3" id="KW-1185">Reference proteome</keyword>
<comment type="caution">
    <text evidence="2">The sequence shown here is derived from an EMBL/GenBank/DDBJ whole genome shotgun (WGS) entry which is preliminary data.</text>
</comment>
<organism evidence="2 3">
    <name type="scientific">Coniochaeta pulveracea</name>
    <dbReference type="NCBI Taxonomy" id="177199"/>
    <lineage>
        <taxon>Eukaryota</taxon>
        <taxon>Fungi</taxon>
        <taxon>Dikarya</taxon>
        <taxon>Ascomycota</taxon>
        <taxon>Pezizomycotina</taxon>
        <taxon>Sordariomycetes</taxon>
        <taxon>Sordariomycetidae</taxon>
        <taxon>Coniochaetales</taxon>
        <taxon>Coniochaetaceae</taxon>
        <taxon>Coniochaeta</taxon>
    </lineage>
</organism>
<dbReference type="Proteomes" id="UP000275385">
    <property type="component" value="Unassembled WGS sequence"/>
</dbReference>
<evidence type="ECO:0000313" key="2">
    <source>
        <dbReference type="EMBL" id="RKU40829.1"/>
    </source>
</evidence>
<protein>
    <submittedName>
        <fullName evidence="2">Uncharacterized protein</fullName>
    </submittedName>
</protein>
<feature type="signal peptide" evidence="1">
    <location>
        <begin position="1"/>
        <end position="18"/>
    </location>
</feature>
<dbReference type="EMBL" id="QVQW01000090">
    <property type="protein sequence ID" value="RKU40829.1"/>
    <property type="molecule type" value="Genomic_DNA"/>
</dbReference>
<gene>
    <name evidence="2" type="ORF">DL546_002970</name>
</gene>
<evidence type="ECO:0000256" key="1">
    <source>
        <dbReference type="SAM" id="SignalP"/>
    </source>
</evidence>
<sequence>MKLKSVALVASYITSTVATAGPAVPGVNQRPSGTPSKLEGFQWADPFSHRKMKKFVPDCDVEKTFEAKEYLLDDLQEKPPQGLSPWADALKKIFKGRPYPGSWDGIDPHGYDRNLLMMEYSEVPIPVREWIEDQEREDGQGKGLFAVYEKPSDADTKILNVVKPPSKSMAPALRALDQKKVVLFAPGAVYDILPLWVAESSQCEDDLLDLAKYSPKLSAGNVVAWPVKYTRANRKRDERDIEFTIQARVLSAKPDDTPETEVKDEL</sequence>
<dbReference type="AlphaFoldDB" id="A0A420XZ85"/>
<evidence type="ECO:0000313" key="3">
    <source>
        <dbReference type="Proteomes" id="UP000275385"/>
    </source>
</evidence>
<proteinExistence type="predicted"/>
<feature type="chain" id="PRO_5019372234" evidence="1">
    <location>
        <begin position="19"/>
        <end position="266"/>
    </location>
</feature>
<name>A0A420XZ85_9PEZI</name>
<reference evidence="2 3" key="1">
    <citation type="submission" date="2018-08" db="EMBL/GenBank/DDBJ databases">
        <title>Draft genome of the lignicolous fungus Coniochaeta pulveracea.</title>
        <authorList>
            <person name="Borstlap C.J."/>
            <person name="De Witt R.N."/>
            <person name="Botha A."/>
            <person name="Volschenk H."/>
        </authorList>
    </citation>
    <scope>NUCLEOTIDE SEQUENCE [LARGE SCALE GENOMIC DNA]</scope>
    <source>
        <strain evidence="2 3">CAB683</strain>
    </source>
</reference>
<dbReference type="OrthoDB" id="4359806at2759"/>
<keyword evidence="1" id="KW-0732">Signal</keyword>
<accession>A0A420XZ85</accession>